<dbReference type="AlphaFoldDB" id="X1P1I1"/>
<accession>X1P1I1</accession>
<sequence>VLLKAGMSEKELKEGFPFLGTLIKKEQDLNYLSKYKGIT</sequence>
<reference evidence="1" key="1">
    <citation type="journal article" date="2014" name="Front. Microbiol.">
        <title>High frequency of phylogenetically diverse reductive dehalogenase-homologous genes in deep subseafloor sedimentary metagenomes.</title>
        <authorList>
            <person name="Kawai M."/>
            <person name="Futagami T."/>
            <person name="Toyoda A."/>
            <person name="Takaki Y."/>
            <person name="Nishi S."/>
            <person name="Hori S."/>
            <person name="Arai W."/>
            <person name="Tsubouchi T."/>
            <person name="Morono Y."/>
            <person name="Uchiyama I."/>
            <person name="Ito T."/>
            <person name="Fujiyama A."/>
            <person name="Inagaki F."/>
            <person name="Takami H."/>
        </authorList>
    </citation>
    <scope>NUCLEOTIDE SEQUENCE</scope>
    <source>
        <strain evidence="1">Expedition CK06-06</strain>
    </source>
</reference>
<name>X1P1I1_9ZZZZ</name>
<protein>
    <submittedName>
        <fullName evidence="1">Uncharacterized protein</fullName>
    </submittedName>
</protein>
<comment type="caution">
    <text evidence="1">The sequence shown here is derived from an EMBL/GenBank/DDBJ whole genome shotgun (WGS) entry which is preliminary data.</text>
</comment>
<dbReference type="EMBL" id="BARV01030893">
    <property type="protein sequence ID" value="GAI32880.1"/>
    <property type="molecule type" value="Genomic_DNA"/>
</dbReference>
<feature type="non-terminal residue" evidence="1">
    <location>
        <position position="1"/>
    </location>
</feature>
<proteinExistence type="predicted"/>
<evidence type="ECO:0000313" key="1">
    <source>
        <dbReference type="EMBL" id="GAI32880.1"/>
    </source>
</evidence>
<organism evidence="1">
    <name type="scientific">marine sediment metagenome</name>
    <dbReference type="NCBI Taxonomy" id="412755"/>
    <lineage>
        <taxon>unclassified sequences</taxon>
        <taxon>metagenomes</taxon>
        <taxon>ecological metagenomes</taxon>
    </lineage>
</organism>
<gene>
    <name evidence="1" type="ORF">S06H3_48990</name>
</gene>